<gene>
    <name evidence="1" type="ORF">B9Q30_14410</name>
</gene>
<evidence type="ECO:0008006" key="3">
    <source>
        <dbReference type="Google" id="ProtNLM"/>
    </source>
</evidence>
<dbReference type="Proteomes" id="UP000229974">
    <property type="component" value="Unassembled WGS sequence"/>
</dbReference>
<proteinExistence type="predicted"/>
<reference evidence="1 2" key="1">
    <citation type="journal article" date="2017" name="J. Antimicrob. Chemother.">
        <title>Characterization of the population structure, drug resistance mechanisms and plasmids of the community-associated Enterobacter cloacae complex in China.</title>
        <authorList>
            <person name="Zhou K."/>
            <person name="Yu W."/>
            <person name="Cao X."/>
            <person name="Shen P."/>
            <person name="Lu H."/>
            <person name="Luo Q."/>
            <person name="Rossen J.W.A."/>
            <person name="Xiao Y."/>
        </authorList>
    </citation>
    <scope>NUCLEOTIDE SEQUENCE [LARGE SCALE GENOMIC DNA]</scope>
    <source>
        <strain evidence="1 2">ECC904</strain>
    </source>
</reference>
<evidence type="ECO:0000313" key="1">
    <source>
        <dbReference type="EMBL" id="PJD84341.1"/>
    </source>
</evidence>
<accession>A0A2J0PXZ8</accession>
<name>A0A2J0PXZ8_9ENTR</name>
<dbReference type="AlphaFoldDB" id="A0A2J0PXZ8"/>
<protein>
    <recommendedName>
        <fullName evidence="3">Helix-turn-helix domain-containing protein</fullName>
    </recommendedName>
</protein>
<dbReference type="RefSeq" id="WP_045623676.1">
    <property type="nucleotide sequence ID" value="NZ_NEEW01000006.1"/>
</dbReference>
<evidence type="ECO:0000313" key="2">
    <source>
        <dbReference type="Proteomes" id="UP000229974"/>
    </source>
</evidence>
<sequence length="94" mass="11106">MIQYIKLNNTNQIQINDSGKGVYYALIWFWKGRKTKISYGELSDKSGVSDHGIRFWLRALRNIGVIDIDDESHYLSFTLKHIERDNVEFIYSNF</sequence>
<dbReference type="OrthoDB" id="6626927at2"/>
<organism evidence="1 2">
    <name type="scientific">Enterobacter hormaechei</name>
    <dbReference type="NCBI Taxonomy" id="158836"/>
    <lineage>
        <taxon>Bacteria</taxon>
        <taxon>Pseudomonadati</taxon>
        <taxon>Pseudomonadota</taxon>
        <taxon>Gammaproteobacteria</taxon>
        <taxon>Enterobacterales</taxon>
        <taxon>Enterobacteriaceae</taxon>
        <taxon>Enterobacter</taxon>
        <taxon>Enterobacter cloacae complex</taxon>
    </lineage>
</organism>
<comment type="caution">
    <text evidence="1">The sequence shown here is derived from an EMBL/GenBank/DDBJ whole genome shotgun (WGS) entry which is preliminary data.</text>
</comment>
<dbReference type="EMBL" id="NEEW01000006">
    <property type="protein sequence ID" value="PJD84341.1"/>
    <property type="molecule type" value="Genomic_DNA"/>
</dbReference>